<organism evidence="2 3">
    <name type="scientific">Zestomonas carbonaria</name>
    <dbReference type="NCBI Taxonomy" id="2762745"/>
    <lineage>
        <taxon>Bacteria</taxon>
        <taxon>Pseudomonadati</taxon>
        <taxon>Pseudomonadota</taxon>
        <taxon>Gammaproteobacteria</taxon>
        <taxon>Pseudomonadales</taxon>
        <taxon>Pseudomonadaceae</taxon>
        <taxon>Zestomonas</taxon>
    </lineage>
</organism>
<dbReference type="Proteomes" id="UP000583387">
    <property type="component" value="Unassembled WGS sequence"/>
</dbReference>
<sequence length="177" mass="18689">MKKTVIAGSLFTALTALFATSAQASSGSVTLSAMISDSTCEASVDQGGADGVLNFNLIPSSAFKNAGDTAGDMPFSIAITNCGDGIFMRPKFEMTSVNPSTGNLANTASMDPTNGLEARILNNSLEPIDLRTNENNPLQEIKDGVSEFRYVGQLIRTDDDFSTGNFSSVLTYTLSYN</sequence>
<dbReference type="PANTHER" id="PTHR33420:SF10">
    <property type="entry name" value="FIMBRIAE MAJOR SUBUNIT"/>
    <property type="match status" value="1"/>
</dbReference>
<dbReference type="GO" id="GO:0009289">
    <property type="term" value="C:pilus"/>
    <property type="evidence" value="ECO:0007669"/>
    <property type="project" value="InterPro"/>
</dbReference>
<evidence type="ECO:0000256" key="1">
    <source>
        <dbReference type="SAM" id="SignalP"/>
    </source>
</evidence>
<name>A0A7U7EQK6_9GAMM</name>
<evidence type="ECO:0000313" key="2">
    <source>
        <dbReference type="EMBL" id="CAD5109324.1"/>
    </source>
</evidence>
<dbReference type="RefSeq" id="WP_187672639.1">
    <property type="nucleotide sequence ID" value="NZ_CAJFCI010000073.1"/>
</dbReference>
<accession>A0A7U7EQK6</accession>
<comment type="caution">
    <text evidence="2">The sequence shown here is derived from an EMBL/GenBank/DDBJ whole genome shotgun (WGS) entry which is preliminary data.</text>
</comment>
<dbReference type="GO" id="GO:0043709">
    <property type="term" value="P:cell adhesion involved in single-species biofilm formation"/>
    <property type="evidence" value="ECO:0007669"/>
    <property type="project" value="TreeGrafter"/>
</dbReference>
<protein>
    <recommendedName>
        <fullName evidence="4">Type 1 fimbrial protein</fullName>
    </recommendedName>
</protein>
<dbReference type="PANTHER" id="PTHR33420">
    <property type="entry name" value="FIMBRIAL SUBUNIT ELFA-RELATED"/>
    <property type="match status" value="1"/>
</dbReference>
<reference evidence="2 3" key="1">
    <citation type="submission" date="2020-08" db="EMBL/GenBank/DDBJ databases">
        <authorList>
            <person name="Criscuolo A."/>
        </authorList>
    </citation>
    <scope>NUCLEOTIDE SEQUENCE [LARGE SCALE GENOMIC DNA]</scope>
    <source>
        <strain evidence="2">CIP111764</strain>
    </source>
</reference>
<evidence type="ECO:0008006" key="4">
    <source>
        <dbReference type="Google" id="ProtNLM"/>
    </source>
</evidence>
<dbReference type="InterPro" id="IPR050263">
    <property type="entry name" value="Bact_Fimbrial_Adh_Pro"/>
</dbReference>
<feature type="chain" id="PRO_5031455644" description="Type 1 fimbrial protein" evidence="1">
    <location>
        <begin position="25"/>
        <end position="177"/>
    </location>
</feature>
<keyword evidence="3" id="KW-1185">Reference proteome</keyword>
<dbReference type="InterPro" id="IPR008966">
    <property type="entry name" value="Adhesion_dom_sf"/>
</dbReference>
<gene>
    <name evidence="2" type="ORF">PSEWESI4_03621</name>
</gene>
<dbReference type="AlphaFoldDB" id="A0A7U7EQK6"/>
<dbReference type="InterPro" id="IPR036937">
    <property type="entry name" value="Adhesion_dom_fimbrial_sf"/>
</dbReference>
<evidence type="ECO:0000313" key="3">
    <source>
        <dbReference type="Proteomes" id="UP000583387"/>
    </source>
</evidence>
<feature type="signal peptide" evidence="1">
    <location>
        <begin position="1"/>
        <end position="24"/>
    </location>
</feature>
<dbReference type="SUPFAM" id="SSF49401">
    <property type="entry name" value="Bacterial adhesins"/>
    <property type="match status" value="1"/>
</dbReference>
<proteinExistence type="predicted"/>
<dbReference type="Gene3D" id="2.60.40.1090">
    <property type="entry name" value="Fimbrial-type adhesion domain"/>
    <property type="match status" value="1"/>
</dbReference>
<keyword evidence="1" id="KW-0732">Signal</keyword>
<dbReference type="EMBL" id="CAJFCI010000073">
    <property type="protein sequence ID" value="CAD5109324.1"/>
    <property type="molecule type" value="Genomic_DNA"/>
</dbReference>